<dbReference type="GeneID" id="95327079"/>
<dbReference type="EMBL" id="NRGR01000014">
    <property type="protein sequence ID" value="PCC39547.1"/>
    <property type="molecule type" value="Genomic_DNA"/>
</dbReference>
<feature type="compositionally biased region" description="Basic and acidic residues" evidence="1">
    <location>
        <begin position="249"/>
        <end position="261"/>
    </location>
</feature>
<gene>
    <name evidence="2" type="ORF">CIK66_08385</name>
</gene>
<evidence type="ECO:0000256" key="1">
    <source>
        <dbReference type="SAM" id="MobiDB-lite"/>
    </source>
</evidence>
<feature type="compositionally biased region" description="Polar residues" evidence="1">
    <location>
        <begin position="231"/>
        <end position="242"/>
    </location>
</feature>
<organism evidence="2 3">
    <name type="scientific">Brachybacterium alimentarium</name>
    <dbReference type="NCBI Taxonomy" id="47845"/>
    <lineage>
        <taxon>Bacteria</taxon>
        <taxon>Bacillati</taxon>
        <taxon>Actinomycetota</taxon>
        <taxon>Actinomycetes</taxon>
        <taxon>Micrococcales</taxon>
        <taxon>Dermabacteraceae</taxon>
        <taxon>Brachybacterium</taxon>
    </lineage>
</organism>
<reference evidence="2 3" key="1">
    <citation type="journal article" date="2017" name="Elife">
        <title>Extensive horizontal gene transfer in cheese-associated bacteria.</title>
        <authorList>
            <person name="Bonham K.S."/>
            <person name="Wolfe B.E."/>
            <person name="Dutton R.J."/>
        </authorList>
    </citation>
    <scope>NUCLEOTIDE SEQUENCE [LARGE SCALE GENOMIC DNA]</scope>
    <source>
        <strain evidence="2 3">341_9</strain>
    </source>
</reference>
<proteinExistence type="predicted"/>
<feature type="region of interest" description="Disordered" evidence="1">
    <location>
        <begin position="30"/>
        <end position="73"/>
    </location>
</feature>
<dbReference type="Proteomes" id="UP000218598">
    <property type="component" value="Unassembled WGS sequence"/>
</dbReference>
<dbReference type="PANTHER" id="PTHR47245">
    <property type="entry name" value="PEPTIDYLPROLYL ISOMERASE"/>
    <property type="match status" value="1"/>
</dbReference>
<dbReference type="RefSeq" id="WP_096164463.1">
    <property type="nucleotide sequence ID" value="NZ_JBQQGT010000015.1"/>
</dbReference>
<dbReference type="PANTHER" id="PTHR47245:SF2">
    <property type="entry name" value="PEPTIDYL-PROLYL CIS-TRANS ISOMERASE HP_0175-RELATED"/>
    <property type="match status" value="1"/>
</dbReference>
<feature type="compositionally biased region" description="Gly residues" evidence="1">
    <location>
        <begin position="38"/>
        <end position="53"/>
    </location>
</feature>
<comment type="caution">
    <text evidence="2">The sequence shown here is derived from an EMBL/GenBank/DDBJ whole genome shotgun (WGS) entry which is preliminary data.</text>
</comment>
<accession>A0A2A3YJR0</accession>
<dbReference type="AlphaFoldDB" id="A0A2A3YJR0"/>
<dbReference type="SUPFAM" id="SSF109998">
    <property type="entry name" value="Triger factor/SurA peptide-binding domain-like"/>
    <property type="match status" value="1"/>
</dbReference>
<protein>
    <submittedName>
        <fullName evidence="2">SurA</fullName>
    </submittedName>
</protein>
<feature type="region of interest" description="Disordered" evidence="1">
    <location>
        <begin position="208"/>
        <end position="261"/>
    </location>
</feature>
<keyword evidence="3" id="KW-1185">Reference proteome</keyword>
<dbReference type="OrthoDB" id="4775280at2"/>
<evidence type="ECO:0000313" key="3">
    <source>
        <dbReference type="Proteomes" id="UP000218598"/>
    </source>
</evidence>
<dbReference type="PROSITE" id="PS51257">
    <property type="entry name" value="PROKAR_LIPOPROTEIN"/>
    <property type="match status" value="1"/>
</dbReference>
<dbReference type="Pfam" id="PF13624">
    <property type="entry name" value="SurA_N_3"/>
    <property type="match status" value="1"/>
</dbReference>
<dbReference type="InterPro" id="IPR027304">
    <property type="entry name" value="Trigger_fact/SurA_dom_sf"/>
</dbReference>
<evidence type="ECO:0000313" key="2">
    <source>
        <dbReference type="EMBL" id="PCC39547.1"/>
    </source>
</evidence>
<name>A0A2A3YJR0_9MICO</name>
<dbReference type="Gene3D" id="1.10.4030.10">
    <property type="entry name" value="Porin chaperone SurA, peptide-binding domain"/>
    <property type="match status" value="1"/>
</dbReference>
<dbReference type="InterPro" id="IPR050245">
    <property type="entry name" value="PrsA_foldase"/>
</dbReference>
<sequence>MKVPSTSQIRRSLVAVSFAAVVALTGCSDDQAAQSGASDGGGAQPAASDGGGAEQAAPEADVSDVPDVVAEVNGEKITKDQFVQTYEAQFQQAAMQQQSTGQETDQDELKKQVAGQLVDNELLQQAADDSGITASDEDIDATLEEIAAQNGLGSADEVVQALEEQGMDEKDVRADAASQYALTTYVEQESDIKEPSDKELKAQYDELVAQQDQAGGQESEIPPFEDVKDQLAQQTVSQQQGEAATKLAADLKEKGDVTINL</sequence>